<reference evidence="1" key="2">
    <citation type="submission" date="2018-04" db="EMBL/GenBank/DDBJ databases">
        <title>OnivRS2 (Oryza nivara Reference Sequence Version 2).</title>
        <authorList>
            <person name="Zhang J."/>
            <person name="Kudrna D."/>
            <person name="Lee S."/>
            <person name="Talag J."/>
            <person name="Rajasekar S."/>
            <person name="Welchert J."/>
            <person name="Hsing Y.-I."/>
            <person name="Wing R.A."/>
        </authorList>
    </citation>
    <scope>NUCLEOTIDE SEQUENCE [LARGE SCALE GENOMIC DNA]</scope>
    <source>
        <strain evidence="1">SL10</strain>
    </source>
</reference>
<sequence length="127" mass="14111">MEMELIASRISQVAACAGKGGHLLLAYDDSATARFGEDTRGRTHSHSRTQHRECPTRVHVLIRPTARAPSSPHALVPTVRPITVRSWYTRDRAGKPFVPWVFFSLESHTGWVHTVCAARCHGFRGAP</sequence>
<evidence type="ECO:0000313" key="2">
    <source>
        <dbReference type="Proteomes" id="UP000006591"/>
    </source>
</evidence>
<dbReference type="AlphaFoldDB" id="A0A0E0H0A1"/>
<proteinExistence type="predicted"/>
<dbReference type="Proteomes" id="UP000006591">
    <property type="component" value="Chromosome 4"/>
</dbReference>
<evidence type="ECO:0000313" key="1">
    <source>
        <dbReference type="EnsemblPlants" id="ONIVA04G09380.1"/>
    </source>
</evidence>
<dbReference type="Gramene" id="ONIVA04G09380.1">
    <property type="protein sequence ID" value="ONIVA04G09380.1"/>
    <property type="gene ID" value="ONIVA04G09380"/>
</dbReference>
<organism evidence="1">
    <name type="scientific">Oryza nivara</name>
    <name type="common">Indian wild rice</name>
    <name type="synonym">Oryza sativa f. spontanea</name>
    <dbReference type="NCBI Taxonomy" id="4536"/>
    <lineage>
        <taxon>Eukaryota</taxon>
        <taxon>Viridiplantae</taxon>
        <taxon>Streptophyta</taxon>
        <taxon>Embryophyta</taxon>
        <taxon>Tracheophyta</taxon>
        <taxon>Spermatophyta</taxon>
        <taxon>Magnoliopsida</taxon>
        <taxon>Liliopsida</taxon>
        <taxon>Poales</taxon>
        <taxon>Poaceae</taxon>
        <taxon>BOP clade</taxon>
        <taxon>Oryzoideae</taxon>
        <taxon>Oryzeae</taxon>
        <taxon>Oryzinae</taxon>
        <taxon>Oryza</taxon>
    </lineage>
</organism>
<keyword evidence="2" id="KW-1185">Reference proteome</keyword>
<dbReference type="HOGENOM" id="CLU_1974001_0_0_1"/>
<protein>
    <submittedName>
        <fullName evidence="1">Uncharacterized protein</fullName>
    </submittedName>
</protein>
<accession>A0A0E0H0A1</accession>
<dbReference type="EnsemblPlants" id="ONIVA04G09380.1">
    <property type="protein sequence ID" value="ONIVA04G09380.1"/>
    <property type="gene ID" value="ONIVA04G09380"/>
</dbReference>
<name>A0A0E0H0A1_ORYNI</name>
<reference evidence="1" key="1">
    <citation type="submission" date="2015-04" db="UniProtKB">
        <authorList>
            <consortium name="EnsemblPlants"/>
        </authorList>
    </citation>
    <scope>IDENTIFICATION</scope>
    <source>
        <strain evidence="1">SL10</strain>
    </source>
</reference>